<evidence type="ECO:0000313" key="14">
    <source>
        <dbReference type="EMBL" id="UFX34260.1"/>
    </source>
</evidence>
<keyword evidence="8 13" id="KW-1133">Transmembrane helix</keyword>
<evidence type="ECO:0000256" key="5">
    <source>
        <dbReference type="ARBA" id="ARBA00022547"/>
    </source>
</evidence>
<evidence type="ECO:0000256" key="12">
    <source>
        <dbReference type="RuleBase" id="RU003661"/>
    </source>
</evidence>
<comment type="subcellular location">
    <subcellularLocation>
        <location evidence="1 12">Mitochondrion membrane</location>
        <topology evidence="1 12">Single-pass membrane protein</topology>
    </subcellularLocation>
</comment>
<evidence type="ECO:0000256" key="10">
    <source>
        <dbReference type="ARBA" id="ARBA00023128"/>
    </source>
</evidence>
<evidence type="ECO:0000256" key="6">
    <source>
        <dbReference type="ARBA" id="ARBA00022692"/>
    </source>
</evidence>
<accession>A0A8K1W7Z4</accession>
<comment type="subunit">
    <text evidence="3">F-type ATPases have 2 components, CF(1) - the catalytic core - and CF(0) - the membrane proton channel.</text>
</comment>
<sequence>MPQMMPINWLMLMLTFIIMILLLNIMNYFIFNNNFKLMNKIKKSSYNFNWKW</sequence>
<evidence type="ECO:0000256" key="3">
    <source>
        <dbReference type="ARBA" id="ARBA00011291"/>
    </source>
</evidence>
<comment type="similarity">
    <text evidence="2 12">Belongs to the ATPase protein 8 family.</text>
</comment>
<dbReference type="GO" id="GO:0031966">
    <property type="term" value="C:mitochondrial membrane"/>
    <property type="evidence" value="ECO:0007669"/>
    <property type="project" value="UniProtKB-SubCell"/>
</dbReference>
<protein>
    <recommendedName>
        <fullName evidence="12">ATP synthase complex subunit 8</fullName>
    </recommendedName>
</protein>
<dbReference type="GO" id="GO:0015078">
    <property type="term" value="F:proton transmembrane transporter activity"/>
    <property type="evidence" value="ECO:0007669"/>
    <property type="project" value="InterPro"/>
</dbReference>
<feature type="transmembrane region" description="Helical" evidence="13">
    <location>
        <begin position="6"/>
        <end position="31"/>
    </location>
</feature>
<evidence type="ECO:0000256" key="9">
    <source>
        <dbReference type="ARBA" id="ARBA00023065"/>
    </source>
</evidence>
<dbReference type="InterPro" id="IPR001421">
    <property type="entry name" value="ATP8_metazoa"/>
</dbReference>
<evidence type="ECO:0000256" key="8">
    <source>
        <dbReference type="ARBA" id="ARBA00022989"/>
    </source>
</evidence>
<keyword evidence="9 12" id="KW-0406">Ion transport</keyword>
<dbReference type="GO" id="GO:0015986">
    <property type="term" value="P:proton motive force-driven ATP synthesis"/>
    <property type="evidence" value="ECO:0007669"/>
    <property type="project" value="InterPro"/>
</dbReference>
<evidence type="ECO:0000256" key="11">
    <source>
        <dbReference type="ARBA" id="ARBA00023136"/>
    </source>
</evidence>
<evidence type="ECO:0000256" key="4">
    <source>
        <dbReference type="ARBA" id="ARBA00022448"/>
    </source>
</evidence>
<gene>
    <name evidence="14" type="primary">ATP8</name>
</gene>
<reference evidence="14" key="1">
    <citation type="submission" date="2019-01" db="EMBL/GenBank/DDBJ databases">
        <authorList>
            <person name="Roh S.-J."/>
            <person name="Jeon J.H."/>
        </authorList>
    </citation>
    <scope>NUCLEOTIDE SEQUENCE</scope>
    <source>
        <tissue evidence="14">Whole body</tissue>
    </source>
</reference>
<keyword evidence="11 13" id="KW-0472">Membrane</keyword>
<keyword evidence="5 12" id="KW-0138">CF(0)</keyword>
<name>A0A8K1W7Z4_9NEOP</name>
<proteinExistence type="inferred from homology"/>
<organism evidence="14">
    <name type="scientific">Kozhantshikovia vernalis</name>
    <dbReference type="NCBI Taxonomy" id="1765126"/>
    <lineage>
        <taxon>Eukaryota</taxon>
        <taxon>Metazoa</taxon>
        <taxon>Ecdysozoa</taxon>
        <taxon>Arthropoda</taxon>
        <taxon>Hexapoda</taxon>
        <taxon>Insecta</taxon>
        <taxon>Pterygota</taxon>
        <taxon>Neoptera</taxon>
        <taxon>Endopterygota</taxon>
        <taxon>Lepidoptera</taxon>
        <taxon>Glossata</taxon>
        <taxon>Ditrysia</taxon>
        <taxon>Tineoidea</taxon>
        <taxon>Psychidae</taxon>
        <taxon>Taleporiinae</taxon>
        <taxon>Kozhantshikovia</taxon>
    </lineage>
</organism>
<keyword evidence="4 12" id="KW-0813">Transport</keyword>
<evidence type="ECO:0000256" key="2">
    <source>
        <dbReference type="ARBA" id="ARBA00008892"/>
    </source>
</evidence>
<dbReference type="GO" id="GO:0045259">
    <property type="term" value="C:proton-transporting ATP synthase complex"/>
    <property type="evidence" value="ECO:0007669"/>
    <property type="project" value="UniProtKB-KW"/>
</dbReference>
<keyword evidence="6 12" id="KW-0812">Transmembrane</keyword>
<evidence type="ECO:0000256" key="7">
    <source>
        <dbReference type="ARBA" id="ARBA00022781"/>
    </source>
</evidence>
<evidence type="ECO:0000256" key="1">
    <source>
        <dbReference type="ARBA" id="ARBA00004304"/>
    </source>
</evidence>
<dbReference type="EMBL" id="MK466350">
    <property type="protein sequence ID" value="UFX34260.1"/>
    <property type="molecule type" value="Genomic_DNA"/>
</dbReference>
<geneLocation type="mitochondrion" evidence="14"/>
<keyword evidence="7 12" id="KW-0375">Hydrogen ion transport</keyword>
<dbReference type="Pfam" id="PF00895">
    <property type="entry name" value="ATP-synt_8"/>
    <property type="match status" value="1"/>
</dbReference>
<keyword evidence="10 12" id="KW-0496">Mitochondrion</keyword>
<evidence type="ECO:0000256" key="13">
    <source>
        <dbReference type="SAM" id="Phobius"/>
    </source>
</evidence>
<dbReference type="AlphaFoldDB" id="A0A8K1W7Z4"/>